<dbReference type="EMBL" id="CP013388">
    <property type="protein sequence ID" value="AOJ06980.1"/>
    <property type="molecule type" value="Genomic_DNA"/>
</dbReference>
<reference evidence="1 2" key="1">
    <citation type="submission" date="2015-12" db="EMBL/GenBank/DDBJ databases">
        <title>Diversity of Burkholderia near neighbor genomes.</title>
        <authorList>
            <person name="Sahl J."/>
            <person name="Wagner D."/>
            <person name="Keim P."/>
        </authorList>
    </citation>
    <scope>NUCLEOTIDE SEQUENCE [LARGE SCALE GENOMIC DNA]</scope>
    <source>
        <strain evidence="1 2">BDU8</strain>
    </source>
</reference>
<protein>
    <submittedName>
        <fullName evidence="1">Uncharacterized protein</fullName>
    </submittedName>
</protein>
<sequence length="86" mass="10047">MVQDWYAGKALEYGWSRNILTMQIDTQAHTRSGIAVTNFEARLSPPQSDLVREVPKGPYVSDFLELTEWMFLRLGCEYRLHGERNR</sequence>
<dbReference type="RefSeq" id="WP_066491107.1">
    <property type="nucleotide sequence ID" value="NZ_CP013388.1"/>
</dbReference>
<dbReference type="AlphaFoldDB" id="A0A1B4FTH6"/>
<name>A0A1B4FTH6_9BURK</name>
<evidence type="ECO:0000313" key="2">
    <source>
        <dbReference type="Proteomes" id="UP000067711"/>
    </source>
</evidence>
<evidence type="ECO:0000313" key="1">
    <source>
        <dbReference type="EMBL" id="AOJ06980.1"/>
    </source>
</evidence>
<gene>
    <name evidence="1" type="ORF">WS71_06400</name>
</gene>
<accession>A0A1B4FTH6</accession>
<dbReference type="Proteomes" id="UP000067711">
    <property type="component" value="Chromosome 2"/>
</dbReference>
<proteinExistence type="predicted"/>
<organism evidence="1 2">
    <name type="scientific">Burkholderia mayonis</name>
    <dbReference type="NCBI Taxonomy" id="1385591"/>
    <lineage>
        <taxon>Bacteria</taxon>
        <taxon>Pseudomonadati</taxon>
        <taxon>Pseudomonadota</taxon>
        <taxon>Betaproteobacteria</taxon>
        <taxon>Burkholderiales</taxon>
        <taxon>Burkholderiaceae</taxon>
        <taxon>Burkholderia</taxon>
        <taxon>pseudomallei group</taxon>
    </lineage>
</organism>